<evidence type="ECO:0000313" key="2">
    <source>
        <dbReference type="Proteomes" id="UP001056120"/>
    </source>
</evidence>
<dbReference type="Proteomes" id="UP001056120">
    <property type="component" value="Linkage Group LG01"/>
</dbReference>
<reference evidence="1 2" key="2">
    <citation type="journal article" date="2022" name="Mol. Ecol. Resour.">
        <title>The genomes of chicory, endive, great burdock and yacon provide insights into Asteraceae paleo-polyploidization history and plant inulin production.</title>
        <authorList>
            <person name="Fan W."/>
            <person name="Wang S."/>
            <person name="Wang H."/>
            <person name="Wang A."/>
            <person name="Jiang F."/>
            <person name="Liu H."/>
            <person name="Zhao H."/>
            <person name="Xu D."/>
            <person name="Zhang Y."/>
        </authorList>
    </citation>
    <scope>NUCLEOTIDE SEQUENCE [LARGE SCALE GENOMIC DNA]</scope>
    <source>
        <strain evidence="2">cv. Yunnan</strain>
        <tissue evidence="1">Leaves</tissue>
    </source>
</reference>
<sequence length="111" mass="12607">MTVLRSFTELSILRLPTVLRPQSTSGVKAFYTRSRLRRYLPNPNRSAAKASWDMVKDLMADGYKRDSLADRAKSLLLFLKHTGELLASSGELSFNIVARIDDLLYVDDLTR</sequence>
<protein>
    <submittedName>
        <fullName evidence="1">Uncharacterized protein</fullName>
    </submittedName>
</protein>
<name>A0ACB9K749_9ASTR</name>
<reference evidence="2" key="1">
    <citation type="journal article" date="2022" name="Mol. Ecol. Resour.">
        <title>The genomes of chicory, endive, great burdock and yacon provide insights into Asteraceae palaeo-polyploidization history and plant inulin production.</title>
        <authorList>
            <person name="Fan W."/>
            <person name="Wang S."/>
            <person name="Wang H."/>
            <person name="Wang A."/>
            <person name="Jiang F."/>
            <person name="Liu H."/>
            <person name="Zhao H."/>
            <person name="Xu D."/>
            <person name="Zhang Y."/>
        </authorList>
    </citation>
    <scope>NUCLEOTIDE SEQUENCE [LARGE SCALE GENOMIC DNA]</scope>
    <source>
        <strain evidence="2">cv. Yunnan</strain>
    </source>
</reference>
<accession>A0ACB9K749</accession>
<organism evidence="1 2">
    <name type="scientific">Smallanthus sonchifolius</name>
    <dbReference type="NCBI Taxonomy" id="185202"/>
    <lineage>
        <taxon>Eukaryota</taxon>
        <taxon>Viridiplantae</taxon>
        <taxon>Streptophyta</taxon>
        <taxon>Embryophyta</taxon>
        <taxon>Tracheophyta</taxon>
        <taxon>Spermatophyta</taxon>
        <taxon>Magnoliopsida</taxon>
        <taxon>eudicotyledons</taxon>
        <taxon>Gunneridae</taxon>
        <taxon>Pentapetalae</taxon>
        <taxon>asterids</taxon>
        <taxon>campanulids</taxon>
        <taxon>Asterales</taxon>
        <taxon>Asteraceae</taxon>
        <taxon>Asteroideae</taxon>
        <taxon>Heliantheae alliance</taxon>
        <taxon>Millerieae</taxon>
        <taxon>Smallanthus</taxon>
    </lineage>
</organism>
<keyword evidence="2" id="KW-1185">Reference proteome</keyword>
<dbReference type="EMBL" id="CM042018">
    <property type="protein sequence ID" value="KAI3828096.1"/>
    <property type="molecule type" value="Genomic_DNA"/>
</dbReference>
<gene>
    <name evidence="1" type="ORF">L1987_02193</name>
</gene>
<evidence type="ECO:0000313" key="1">
    <source>
        <dbReference type="EMBL" id="KAI3828096.1"/>
    </source>
</evidence>
<proteinExistence type="predicted"/>
<comment type="caution">
    <text evidence="1">The sequence shown here is derived from an EMBL/GenBank/DDBJ whole genome shotgun (WGS) entry which is preliminary data.</text>
</comment>